<dbReference type="InterPro" id="IPR047641">
    <property type="entry name" value="ABC_transpr_MalK/UgpC-like"/>
</dbReference>
<name>A0A7W6C4A0_9HYPH</name>
<evidence type="ECO:0000256" key="3">
    <source>
        <dbReference type="ARBA" id="ARBA00022475"/>
    </source>
</evidence>
<evidence type="ECO:0000313" key="7">
    <source>
        <dbReference type="EMBL" id="MBB3944184.1"/>
    </source>
</evidence>
<dbReference type="PANTHER" id="PTHR43875">
    <property type="entry name" value="MALTODEXTRIN IMPORT ATP-BINDING PROTEIN MSMX"/>
    <property type="match status" value="1"/>
</dbReference>
<evidence type="ECO:0000256" key="2">
    <source>
        <dbReference type="ARBA" id="ARBA00005417"/>
    </source>
</evidence>
<dbReference type="InterPro" id="IPR027417">
    <property type="entry name" value="P-loop_NTPase"/>
</dbReference>
<comment type="subcellular location">
    <subcellularLocation>
        <location evidence="1">Cell inner membrane</location>
        <topology evidence="1">Peripheral membrane protein</topology>
    </subcellularLocation>
</comment>
<keyword evidence="4" id="KW-0997">Cell inner membrane</keyword>
<keyword evidence="6" id="KW-0472">Membrane</keyword>
<dbReference type="Gene3D" id="3.40.50.300">
    <property type="entry name" value="P-loop containing nucleotide triphosphate hydrolases"/>
    <property type="match status" value="1"/>
</dbReference>
<evidence type="ECO:0000256" key="5">
    <source>
        <dbReference type="ARBA" id="ARBA00022967"/>
    </source>
</evidence>
<sequence length="189" mass="20974">MVFDPKLILMDEPLGALDKQPREHMQIEIKQIQKRLGITMVYVTHDQSEALTMSDRIAIFHEGRIQQISDPVTLYEAPENRFVANFIGDNNMLTCSVLEVEPAGYLLKMPDGSLLRAAGKGAGVGDAVTVSMRPERPDRSGETQTPGENLIKGTVRSGLFHGMKVGNVCCKRTNFFVLLTCINAIIWDI</sequence>
<dbReference type="AlphaFoldDB" id="A0A7W6C4A0"/>
<evidence type="ECO:0000256" key="1">
    <source>
        <dbReference type="ARBA" id="ARBA00004417"/>
    </source>
</evidence>
<dbReference type="PANTHER" id="PTHR43875:SF15">
    <property type="entry name" value="TREHALOSE IMPORT ATP-BINDING PROTEIN SUGC"/>
    <property type="match status" value="1"/>
</dbReference>
<evidence type="ECO:0000313" key="8">
    <source>
        <dbReference type="Proteomes" id="UP000565286"/>
    </source>
</evidence>
<keyword evidence="8" id="KW-1185">Reference proteome</keyword>
<dbReference type="GO" id="GO:0055052">
    <property type="term" value="C:ATP-binding cassette (ABC) transporter complex, substrate-binding subunit-containing"/>
    <property type="evidence" value="ECO:0007669"/>
    <property type="project" value="TreeGrafter"/>
</dbReference>
<evidence type="ECO:0000256" key="4">
    <source>
        <dbReference type="ARBA" id="ARBA00022519"/>
    </source>
</evidence>
<keyword evidence="5" id="KW-1278">Translocase</keyword>
<organism evidence="7 8">
    <name type="scientific">Rhizobium skierniewicense</name>
    <dbReference type="NCBI Taxonomy" id="984260"/>
    <lineage>
        <taxon>Bacteria</taxon>
        <taxon>Pseudomonadati</taxon>
        <taxon>Pseudomonadota</taxon>
        <taxon>Alphaproteobacteria</taxon>
        <taxon>Hyphomicrobiales</taxon>
        <taxon>Rhizobiaceae</taxon>
        <taxon>Rhizobium/Agrobacterium group</taxon>
        <taxon>Rhizobium</taxon>
    </lineage>
</organism>
<dbReference type="Gene3D" id="2.40.50.100">
    <property type="match status" value="1"/>
</dbReference>
<dbReference type="SUPFAM" id="SSF52540">
    <property type="entry name" value="P-loop containing nucleoside triphosphate hydrolases"/>
    <property type="match status" value="1"/>
</dbReference>
<dbReference type="InterPro" id="IPR008995">
    <property type="entry name" value="Mo/tungstate-bd_C_term_dom"/>
</dbReference>
<accession>A0A7W6C4A0</accession>
<dbReference type="Proteomes" id="UP000565286">
    <property type="component" value="Unassembled WGS sequence"/>
</dbReference>
<proteinExistence type="inferred from homology"/>
<keyword evidence="3" id="KW-1003">Cell membrane</keyword>
<gene>
    <name evidence="7" type="ORF">GGQ73_000107</name>
</gene>
<comment type="similarity">
    <text evidence="2">Belongs to the ABC transporter superfamily.</text>
</comment>
<dbReference type="GO" id="GO:0016887">
    <property type="term" value="F:ATP hydrolysis activity"/>
    <property type="evidence" value="ECO:0007669"/>
    <property type="project" value="InterPro"/>
</dbReference>
<dbReference type="SUPFAM" id="SSF50331">
    <property type="entry name" value="MOP-like"/>
    <property type="match status" value="1"/>
</dbReference>
<reference evidence="7 8" key="1">
    <citation type="submission" date="2020-08" db="EMBL/GenBank/DDBJ databases">
        <title>Genomic Encyclopedia of Type Strains, Phase IV (KMG-IV): sequencing the most valuable type-strain genomes for metagenomic binning, comparative biology and taxonomic classification.</title>
        <authorList>
            <person name="Goeker M."/>
        </authorList>
    </citation>
    <scope>NUCLEOTIDE SEQUENCE [LARGE SCALE GENOMIC DNA]</scope>
    <source>
        <strain evidence="7 8">DSM 26438</strain>
    </source>
</reference>
<comment type="caution">
    <text evidence="7">The sequence shown here is derived from an EMBL/GenBank/DDBJ whole genome shotgun (WGS) entry which is preliminary data.</text>
</comment>
<protein>
    <submittedName>
        <fullName evidence="7">ABC-type Fe3+/spermidine/putrescine transport system ATPase subunit</fullName>
    </submittedName>
</protein>
<evidence type="ECO:0000256" key="6">
    <source>
        <dbReference type="ARBA" id="ARBA00023136"/>
    </source>
</evidence>
<dbReference type="EMBL" id="JACIDV010000001">
    <property type="protein sequence ID" value="MBB3944184.1"/>
    <property type="molecule type" value="Genomic_DNA"/>
</dbReference>